<dbReference type="STRING" id="35752.SAMN05421541_109187"/>
<accession>A0A1I2I172</accession>
<organism evidence="2 3">
    <name type="scientific">Actinoplanes philippinensis</name>
    <dbReference type="NCBI Taxonomy" id="35752"/>
    <lineage>
        <taxon>Bacteria</taxon>
        <taxon>Bacillati</taxon>
        <taxon>Actinomycetota</taxon>
        <taxon>Actinomycetes</taxon>
        <taxon>Micromonosporales</taxon>
        <taxon>Micromonosporaceae</taxon>
        <taxon>Actinoplanes</taxon>
    </lineage>
</organism>
<keyword evidence="1" id="KW-0732">Signal</keyword>
<gene>
    <name evidence="2" type="ORF">SAMN05421541_109187</name>
</gene>
<evidence type="ECO:0008006" key="4">
    <source>
        <dbReference type="Google" id="ProtNLM"/>
    </source>
</evidence>
<dbReference type="RefSeq" id="WP_093617853.1">
    <property type="nucleotide sequence ID" value="NZ_BOMT01000053.1"/>
</dbReference>
<sequence>MLHTVATGTALLASLAATAVVPSSSLASAPPPGKVTVTVVSANGSGCPAGTTGVSASARGASFKVTYRAFTASAGGGASALDFRKNCQLALSVSARKGWTWAISRIASTGSATLRSGASATQVTSFYWAGDSRTGRVSQAFTGPLSGPWQRVKKVATRDLIYQPCGQRRNLNVNIELRVRSGAAGGRNVLTLDSTSGSTFSLVWRRC</sequence>
<dbReference type="Proteomes" id="UP000199645">
    <property type="component" value="Unassembled WGS sequence"/>
</dbReference>
<evidence type="ECO:0000313" key="3">
    <source>
        <dbReference type="Proteomes" id="UP000199645"/>
    </source>
</evidence>
<dbReference type="EMBL" id="FONV01000009">
    <property type="protein sequence ID" value="SFF35932.1"/>
    <property type="molecule type" value="Genomic_DNA"/>
</dbReference>
<evidence type="ECO:0000256" key="1">
    <source>
        <dbReference type="SAM" id="SignalP"/>
    </source>
</evidence>
<protein>
    <recommendedName>
        <fullName evidence="4">DUF4360 domain-containing protein</fullName>
    </recommendedName>
</protein>
<keyword evidence="3" id="KW-1185">Reference proteome</keyword>
<feature type="chain" id="PRO_5038988908" description="DUF4360 domain-containing protein" evidence="1">
    <location>
        <begin position="20"/>
        <end position="207"/>
    </location>
</feature>
<feature type="signal peptide" evidence="1">
    <location>
        <begin position="1"/>
        <end position="19"/>
    </location>
</feature>
<dbReference type="AlphaFoldDB" id="A0A1I2I172"/>
<dbReference type="OrthoDB" id="5511886at2"/>
<reference evidence="2 3" key="1">
    <citation type="submission" date="2016-10" db="EMBL/GenBank/DDBJ databases">
        <authorList>
            <person name="de Groot N.N."/>
        </authorList>
    </citation>
    <scope>NUCLEOTIDE SEQUENCE [LARGE SCALE GENOMIC DNA]</scope>
    <source>
        <strain evidence="2 3">DSM 43019</strain>
    </source>
</reference>
<dbReference type="PANTHER" id="PTHR38847">
    <property type="match status" value="1"/>
</dbReference>
<evidence type="ECO:0000313" key="2">
    <source>
        <dbReference type="EMBL" id="SFF35932.1"/>
    </source>
</evidence>
<proteinExistence type="predicted"/>
<name>A0A1I2I172_9ACTN</name>
<dbReference type="PANTHER" id="PTHR38847:SF1">
    <property type="entry name" value="PSEUDOURIDINE SYNTHASE RSUA_RLUA-LIKE DOMAIN-CONTAINING PROTEIN"/>
    <property type="match status" value="1"/>
</dbReference>
<dbReference type="Pfam" id="PF14273">
    <property type="entry name" value="DUF4360"/>
    <property type="match status" value="1"/>
</dbReference>
<dbReference type="InterPro" id="IPR025649">
    <property type="entry name" value="DUF4360"/>
</dbReference>